<name>C4Z3M1_LACE2</name>
<accession>C4Z3M1</accession>
<dbReference type="EMBL" id="CP001104">
    <property type="protein sequence ID" value="ACR71490.1"/>
    <property type="molecule type" value="Genomic_DNA"/>
</dbReference>
<dbReference type="Proteomes" id="UP000001476">
    <property type="component" value="Chromosome"/>
</dbReference>
<dbReference type="KEGG" id="eel:EUBELI_00476"/>
<evidence type="ECO:0000256" key="1">
    <source>
        <dbReference type="SAM" id="MobiDB-lite"/>
    </source>
</evidence>
<sequence>MDFKAVGKHDEVQKGSQSAEDWTLKRWEGTMKSKRYDKSREIGH</sequence>
<dbReference type="HOGENOM" id="CLU_215328_0_0_9"/>
<gene>
    <name evidence="2" type="ordered locus">EUBELI_00476</name>
</gene>
<dbReference type="AlphaFoldDB" id="C4Z3M1"/>
<proteinExistence type="predicted"/>
<evidence type="ECO:0000313" key="2">
    <source>
        <dbReference type="EMBL" id="ACR71490.1"/>
    </source>
</evidence>
<protein>
    <submittedName>
        <fullName evidence="2">Uncharacterized protein</fullName>
    </submittedName>
</protein>
<feature type="compositionally biased region" description="Basic and acidic residues" evidence="1">
    <location>
        <begin position="1"/>
        <end position="13"/>
    </location>
</feature>
<organism evidence="2 3">
    <name type="scientific">Lachnospira eligens (strain ATCC 27750 / DSM 3376 / VPI C15-48 / C15-B4)</name>
    <name type="common">Eubacterium eligens</name>
    <dbReference type="NCBI Taxonomy" id="515620"/>
    <lineage>
        <taxon>Bacteria</taxon>
        <taxon>Bacillati</taxon>
        <taxon>Bacillota</taxon>
        <taxon>Clostridia</taxon>
        <taxon>Lachnospirales</taxon>
        <taxon>Lachnospiraceae</taxon>
        <taxon>Lachnospira</taxon>
    </lineage>
</organism>
<reference evidence="2 3" key="1">
    <citation type="journal article" date="2009" name="Proc. Natl. Acad. Sci. U.S.A.">
        <title>Characterizing a model human gut microbiota composed of members of its two dominant bacterial phyla.</title>
        <authorList>
            <person name="Mahowald M.A."/>
            <person name="Rey F.E."/>
            <person name="Seedorf H."/>
            <person name="Turnbaugh P.J."/>
            <person name="Fulton R.S."/>
            <person name="Wollam A."/>
            <person name="Shah N."/>
            <person name="Wang C."/>
            <person name="Magrini V."/>
            <person name="Wilson R.K."/>
            <person name="Cantarel B.L."/>
            <person name="Coutinho P.M."/>
            <person name="Henrissat B."/>
            <person name="Crock L.W."/>
            <person name="Russell A."/>
            <person name="Verberkmoes N.C."/>
            <person name="Hettich R.L."/>
            <person name="Gordon J.I."/>
        </authorList>
    </citation>
    <scope>NUCLEOTIDE SEQUENCE [LARGE SCALE GENOMIC DNA]</scope>
    <source>
        <strain evidence="3">ATCC 27750 / DSM 3376 / VPI C15-48 / C15-B4</strain>
    </source>
</reference>
<keyword evidence="3" id="KW-1185">Reference proteome</keyword>
<feature type="region of interest" description="Disordered" evidence="1">
    <location>
        <begin position="1"/>
        <end position="22"/>
    </location>
</feature>
<evidence type="ECO:0000313" key="3">
    <source>
        <dbReference type="Proteomes" id="UP000001476"/>
    </source>
</evidence>
<dbReference type="STRING" id="515620.EUBELI_00476"/>